<dbReference type="SMART" id="SM00020">
    <property type="entry name" value="Tryp_SPc"/>
    <property type="match status" value="1"/>
</dbReference>
<dbReference type="InterPro" id="IPR051487">
    <property type="entry name" value="Ser/Thr_Proteases_Immune/Dev"/>
</dbReference>
<evidence type="ECO:0000313" key="5">
    <source>
        <dbReference type="Proteomes" id="UP000515160"/>
    </source>
</evidence>
<keyword evidence="1" id="KW-1015">Disulfide bond</keyword>
<dbReference type="Pfam" id="PF00089">
    <property type="entry name" value="Trypsin"/>
    <property type="match status" value="1"/>
</dbReference>
<dbReference type="OrthoDB" id="5565075at2759"/>
<dbReference type="CDD" id="cd00190">
    <property type="entry name" value="Tryp_SPc"/>
    <property type="match status" value="1"/>
</dbReference>
<dbReference type="GO" id="GO:0004252">
    <property type="term" value="F:serine-type endopeptidase activity"/>
    <property type="evidence" value="ECO:0007669"/>
    <property type="project" value="InterPro"/>
</dbReference>
<evidence type="ECO:0000313" key="6">
    <source>
        <dbReference type="RefSeq" id="XP_051861179.1"/>
    </source>
</evidence>
<dbReference type="GeneID" id="127565654"/>
<sequence length="259" mass="28254">MKVLLVFALTLVFVSLVSTASFLQEQSENVGIINGHNASPGQFPYQVQITGIKRPLANCTGSLIDHNWVLTAASCIGQADHVFVLLGSINRSSAPVFRVVNKKDIIVFKDIHKSLPFADISLLRIKHVEYNKNIQPVKLPKIQSHYQTYAGSEAIFTGWGVTLNASNNEPKILQYGKVEIINNTDCSALYGQKISSAFICTSSASGVIPFIGDSGGPLVQLPSLVQVGIITYNELGYPGLFTRVTSFLEWIKHHTGLPL</sequence>
<dbReference type="InterPro" id="IPR043504">
    <property type="entry name" value="Peptidase_S1_PA_chymotrypsin"/>
</dbReference>
<feature type="chain" id="PRO_5039176485" evidence="3">
    <location>
        <begin position="20"/>
        <end position="259"/>
    </location>
</feature>
<name>A0A9C6WFS7_DROAB</name>
<dbReference type="PANTHER" id="PTHR24256">
    <property type="entry name" value="TRYPTASE-RELATED"/>
    <property type="match status" value="1"/>
</dbReference>
<dbReference type="RefSeq" id="XP_051861179.1">
    <property type="nucleotide sequence ID" value="XM_052005219.1"/>
</dbReference>
<feature type="domain" description="Peptidase S1" evidence="4">
    <location>
        <begin position="32"/>
        <end position="256"/>
    </location>
</feature>
<dbReference type="Gene3D" id="2.40.10.10">
    <property type="entry name" value="Trypsin-like serine proteases"/>
    <property type="match status" value="1"/>
</dbReference>
<evidence type="ECO:0000256" key="2">
    <source>
        <dbReference type="ARBA" id="ARBA00024195"/>
    </source>
</evidence>
<feature type="signal peptide" evidence="3">
    <location>
        <begin position="1"/>
        <end position="19"/>
    </location>
</feature>
<keyword evidence="5" id="KW-1185">Reference proteome</keyword>
<reference evidence="6" key="1">
    <citation type="submission" date="2025-08" db="UniProtKB">
        <authorList>
            <consortium name="RefSeq"/>
        </authorList>
    </citation>
    <scope>IDENTIFICATION</scope>
    <source>
        <strain evidence="6">15112-1751.03</strain>
        <tissue evidence="6">Whole Adult</tissue>
    </source>
</reference>
<gene>
    <name evidence="6" type="primary">LOC127565654</name>
</gene>
<evidence type="ECO:0000256" key="1">
    <source>
        <dbReference type="ARBA" id="ARBA00023157"/>
    </source>
</evidence>
<accession>A0A9C6WFS7</accession>
<comment type="similarity">
    <text evidence="2">Belongs to the peptidase S1 family. CLIP subfamily.</text>
</comment>
<dbReference type="InterPro" id="IPR009003">
    <property type="entry name" value="Peptidase_S1_PA"/>
</dbReference>
<dbReference type="AlphaFoldDB" id="A0A9C6WFS7"/>
<dbReference type="SUPFAM" id="SSF50494">
    <property type="entry name" value="Trypsin-like serine proteases"/>
    <property type="match status" value="1"/>
</dbReference>
<dbReference type="Proteomes" id="UP000515160">
    <property type="component" value="Chromosome 3"/>
</dbReference>
<proteinExistence type="inferred from homology"/>
<keyword evidence="3" id="KW-0732">Signal</keyword>
<protein>
    <submittedName>
        <fullName evidence="6">Collagenase-like</fullName>
    </submittedName>
</protein>
<organism evidence="5 6">
    <name type="scientific">Drosophila albomicans</name>
    <name type="common">Fruit fly</name>
    <dbReference type="NCBI Taxonomy" id="7291"/>
    <lineage>
        <taxon>Eukaryota</taxon>
        <taxon>Metazoa</taxon>
        <taxon>Ecdysozoa</taxon>
        <taxon>Arthropoda</taxon>
        <taxon>Hexapoda</taxon>
        <taxon>Insecta</taxon>
        <taxon>Pterygota</taxon>
        <taxon>Neoptera</taxon>
        <taxon>Endopterygota</taxon>
        <taxon>Diptera</taxon>
        <taxon>Brachycera</taxon>
        <taxon>Muscomorpha</taxon>
        <taxon>Ephydroidea</taxon>
        <taxon>Drosophilidae</taxon>
        <taxon>Drosophila</taxon>
    </lineage>
</organism>
<dbReference type="GO" id="GO:0006508">
    <property type="term" value="P:proteolysis"/>
    <property type="evidence" value="ECO:0007669"/>
    <property type="project" value="InterPro"/>
</dbReference>
<dbReference type="PROSITE" id="PS50240">
    <property type="entry name" value="TRYPSIN_DOM"/>
    <property type="match status" value="1"/>
</dbReference>
<dbReference type="InterPro" id="IPR001254">
    <property type="entry name" value="Trypsin_dom"/>
</dbReference>
<evidence type="ECO:0000256" key="3">
    <source>
        <dbReference type="SAM" id="SignalP"/>
    </source>
</evidence>
<evidence type="ECO:0000259" key="4">
    <source>
        <dbReference type="PROSITE" id="PS50240"/>
    </source>
</evidence>